<feature type="region of interest" description="Disordered" evidence="11">
    <location>
        <begin position="45"/>
        <end position="85"/>
    </location>
</feature>
<keyword evidence="7" id="KW-0653">Protein transport</keyword>
<evidence type="ECO:0000256" key="2">
    <source>
        <dbReference type="ARBA" id="ARBA00006980"/>
    </source>
</evidence>
<keyword evidence="9" id="KW-0998">Cell outer membrane</keyword>
<evidence type="ECO:0000313" key="15">
    <source>
        <dbReference type="EMBL" id="CAL1241193.1"/>
    </source>
</evidence>
<evidence type="ECO:0000256" key="5">
    <source>
        <dbReference type="ARBA" id="ARBA00022692"/>
    </source>
</evidence>
<dbReference type="InterPro" id="IPR049371">
    <property type="entry name" value="GspD-like_N0"/>
</dbReference>
<dbReference type="RefSeq" id="WP_348757717.1">
    <property type="nucleotide sequence ID" value="NZ_OZ026884.1"/>
</dbReference>
<keyword evidence="6" id="KW-0732">Signal</keyword>
<evidence type="ECO:0000256" key="7">
    <source>
        <dbReference type="ARBA" id="ARBA00022927"/>
    </source>
</evidence>
<feature type="domain" description="NolW-like" evidence="13">
    <location>
        <begin position="259"/>
        <end position="323"/>
    </location>
</feature>
<organism evidence="15 16">
    <name type="scientific">Candidatus Methylocalor cossyra</name>
    <dbReference type="NCBI Taxonomy" id="3108543"/>
    <lineage>
        <taxon>Bacteria</taxon>
        <taxon>Pseudomonadati</taxon>
        <taxon>Pseudomonadota</taxon>
        <taxon>Gammaproteobacteria</taxon>
        <taxon>Methylococcales</taxon>
        <taxon>Methylococcaceae</taxon>
        <taxon>Candidatus Methylocalor</taxon>
    </lineage>
</organism>
<evidence type="ECO:0000256" key="10">
    <source>
        <dbReference type="RuleBase" id="RU004004"/>
    </source>
</evidence>
<dbReference type="Pfam" id="PF21305">
    <property type="entry name" value="type_II_gspD_N0"/>
    <property type="match status" value="1"/>
</dbReference>
<comment type="similarity">
    <text evidence="2">Belongs to the bacterial secretin family. GSP D subfamily.</text>
</comment>
<feature type="compositionally biased region" description="Gly residues" evidence="11">
    <location>
        <begin position="374"/>
        <end position="390"/>
    </location>
</feature>
<dbReference type="Gene3D" id="3.30.1370.120">
    <property type="match status" value="3"/>
</dbReference>
<dbReference type="InterPro" id="IPR001775">
    <property type="entry name" value="GspD/PilQ"/>
</dbReference>
<evidence type="ECO:0000256" key="11">
    <source>
        <dbReference type="SAM" id="MobiDB-lite"/>
    </source>
</evidence>
<dbReference type="InterPro" id="IPR050810">
    <property type="entry name" value="Bact_Secretion_Sys_Channel"/>
</dbReference>
<evidence type="ECO:0000313" key="16">
    <source>
        <dbReference type="Proteomes" id="UP001497493"/>
    </source>
</evidence>
<dbReference type="Proteomes" id="UP001497493">
    <property type="component" value="Chromosome"/>
</dbReference>
<protein>
    <submittedName>
        <fullName evidence="15">General secretion pathway protein D</fullName>
    </submittedName>
</protein>
<keyword evidence="8" id="KW-0472">Membrane</keyword>
<feature type="domain" description="GspD-like N0" evidence="14">
    <location>
        <begin position="94"/>
        <end position="164"/>
    </location>
</feature>
<dbReference type="InterPro" id="IPR013356">
    <property type="entry name" value="T2SS_GspD"/>
</dbReference>
<feature type="domain" description="NolW-like" evidence="13">
    <location>
        <begin position="333"/>
        <end position="519"/>
    </location>
</feature>
<dbReference type="EMBL" id="OZ026884">
    <property type="protein sequence ID" value="CAL1241193.1"/>
    <property type="molecule type" value="Genomic_DNA"/>
</dbReference>
<reference evidence="15 16" key="1">
    <citation type="submission" date="2024-04" db="EMBL/GenBank/DDBJ databases">
        <authorList>
            <person name="Cremers G."/>
        </authorList>
    </citation>
    <scope>NUCLEOTIDE SEQUENCE [LARGE SCALE GENOMIC DNA]</scope>
    <source>
        <strain evidence="15">MeCH1-AG</strain>
    </source>
</reference>
<dbReference type="PANTHER" id="PTHR30332:SF25">
    <property type="entry name" value="SECRETIN XPSD"/>
    <property type="match status" value="1"/>
</dbReference>
<dbReference type="InterPro" id="IPR005644">
    <property type="entry name" value="NolW-like"/>
</dbReference>
<evidence type="ECO:0000256" key="8">
    <source>
        <dbReference type="ARBA" id="ARBA00023136"/>
    </source>
</evidence>
<keyword evidence="3 10" id="KW-0813">Transport</keyword>
<evidence type="ECO:0000259" key="14">
    <source>
        <dbReference type="Pfam" id="PF21305"/>
    </source>
</evidence>
<feature type="domain" description="NolW-like" evidence="13">
    <location>
        <begin position="193"/>
        <end position="250"/>
    </location>
</feature>
<dbReference type="PANTHER" id="PTHR30332">
    <property type="entry name" value="PROBABLE GENERAL SECRETION PATHWAY PROTEIN D"/>
    <property type="match status" value="1"/>
</dbReference>
<evidence type="ECO:0000256" key="9">
    <source>
        <dbReference type="ARBA" id="ARBA00023237"/>
    </source>
</evidence>
<dbReference type="InterPro" id="IPR004846">
    <property type="entry name" value="T2SS/T3SS_dom"/>
</dbReference>
<feature type="domain" description="Type II/III secretion system secretin-like" evidence="12">
    <location>
        <begin position="594"/>
        <end position="766"/>
    </location>
</feature>
<evidence type="ECO:0000256" key="3">
    <source>
        <dbReference type="ARBA" id="ARBA00022448"/>
    </source>
</evidence>
<gene>
    <name evidence="15" type="ORF">MECH1_V1_2417</name>
</gene>
<feature type="compositionally biased region" description="Low complexity" evidence="11">
    <location>
        <begin position="426"/>
        <end position="442"/>
    </location>
</feature>
<comment type="subcellular location">
    <subcellularLocation>
        <location evidence="1 10">Cell outer membrane</location>
    </subcellularLocation>
</comment>
<accession>A0ABM9NKM7</accession>
<evidence type="ECO:0000256" key="4">
    <source>
        <dbReference type="ARBA" id="ARBA00022452"/>
    </source>
</evidence>
<dbReference type="PRINTS" id="PR00811">
    <property type="entry name" value="BCTERIALGSPD"/>
</dbReference>
<keyword evidence="16" id="KW-1185">Reference proteome</keyword>
<dbReference type="PROSITE" id="PS51257">
    <property type="entry name" value="PROKAR_LIPOPROTEIN"/>
    <property type="match status" value="1"/>
</dbReference>
<dbReference type="InterPro" id="IPR038591">
    <property type="entry name" value="NolW-like_sf"/>
</dbReference>
<sequence length="798" mass="83898">MDKMRHRLLGLSLGIALGLAGCETLWPEPAKKMKLPANLAIEQVDRGAGERPLQTEPLSTAPTRPPERYPATGQLVGPGAPGEPVRRKEGKYTLNFDDADLSEVAKTILDETLKVNYVLSPKVTGKVTLQTTRPLTEDELIPTLEMVLRMNGAVLIKDHGTYRIEPDATAVIDAPGARLGLPGQTLPPGFQLRVVPLRYVGVHEMQKILDPIMPPKAVVRVDDSRNLLMLAGTAEELQAVLETIQLFDVDFMRGMSVGLFPLKNVEPATVAEELDKVLGGTAKGPLAGVVRLMPIERLNAILVITPQPRYLDEVETWIERLDRYTTKRAGGIHVYRVQNVDAIELANTLSNIFGGGTGGRGARPSLSPGLQGTQIGGPYGSGGPVGGGGSTPTSTGGDLDTDYGSSSSTGSSLGSPASTVGTTGNRAASGASPLGGATGGATSSGMGGGLGGTGIGGAGGLGGGIGRGTGQRGRGGGAMDLGNIRIVADPANNALIITARAQDYKEIEAVIKELDVLPLQVLIDATIAEITLADELKYGVKWYFQHGSHAEGLFPGVTDTLPGNIESGLKNYAFSYSLVAAGKDIRLLLSAEANKNRVNVLSSPSLMVLNNQEATIKVGDQVPILTGQYGNFTGGTIPAPGQNPVYSSFNSIQYRDTGVLLTVRPRVNAGGLVIMDLQQAVDDVSTKTISGIASPIITQRQIKSSVAVSNGETLVLGGLIKETTGKTKSGIPLLHDLPLIGELFGQTDNTLARTELVVLLTPRVVESRTKGREITNEFRRKLTGLYEGPPLSSEPQPR</sequence>
<keyword evidence="4" id="KW-1134">Transmembrane beta strand</keyword>
<evidence type="ECO:0000259" key="13">
    <source>
        <dbReference type="Pfam" id="PF03958"/>
    </source>
</evidence>
<evidence type="ECO:0000256" key="1">
    <source>
        <dbReference type="ARBA" id="ARBA00004442"/>
    </source>
</evidence>
<feature type="region of interest" description="Disordered" evidence="11">
    <location>
        <begin position="360"/>
        <end position="442"/>
    </location>
</feature>
<name>A0ABM9NKM7_9GAMM</name>
<keyword evidence="5" id="KW-0812">Transmembrane</keyword>
<dbReference type="NCBIfam" id="TIGR02517">
    <property type="entry name" value="type_II_gspD"/>
    <property type="match status" value="1"/>
</dbReference>
<feature type="compositionally biased region" description="Low complexity" evidence="11">
    <location>
        <begin position="391"/>
        <end position="419"/>
    </location>
</feature>
<dbReference type="Pfam" id="PF03958">
    <property type="entry name" value="Secretin_N"/>
    <property type="match status" value="3"/>
</dbReference>
<dbReference type="Pfam" id="PF00263">
    <property type="entry name" value="Secretin"/>
    <property type="match status" value="1"/>
</dbReference>
<evidence type="ECO:0000259" key="12">
    <source>
        <dbReference type="Pfam" id="PF00263"/>
    </source>
</evidence>
<proteinExistence type="inferred from homology"/>
<evidence type="ECO:0000256" key="6">
    <source>
        <dbReference type="ARBA" id="ARBA00022729"/>
    </source>
</evidence>